<dbReference type="InterPro" id="IPR036890">
    <property type="entry name" value="HATPase_C_sf"/>
</dbReference>
<keyword evidence="1" id="KW-0418">Kinase</keyword>
<reference evidence="1" key="1">
    <citation type="submission" date="2020-07" db="EMBL/GenBank/DDBJ databases">
        <title>Huge and variable diversity of episymbiotic CPR bacteria and DPANN archaea in groundwater ecosystems.</title>
        <authorList>
            <person name="He C.Y."/>
            <person name="Keren R."/>
            <person name="Whittaker M."/>
            <person name="Farag I.F."/>
            <person name="Doudna J."/>
            <person name="Cate J.H.D."/>
            <person name="Banfield J.F."/>
        </authorList>
    </citation>
    <scope>NUCLEOTIDE SEQUENCE</scope>
    <source>
        <strain evidence="1">NC_groundwater_717_Ag_S-0.2um_59_8</strain>
    </source>
</reference>
<keyword evidence="1" id="KW-0808">Transferase</keyword>
<dbReference type="AlphaFoldDB" id="A0A932GR85"/>
<evidence type="ECO:0000313" key="1">
    <source>
        <dbReference type="EMBL" id="MBI3015515.1"/>
    </source>
</evidence>
<gene>
    <name evidence="1" type="ORF">HYY65_10750</name>
</gene>
<dbReference type="SUPFAM" id="SSF55874">
    <property type="entry name" value="ATPase domain of HSP90 chaperone/DNA topoisomerase II/histidine kinase"/>
    <property type="match status" value="1"/>
</dbReference>
<accession>A0A932GR85</accession>
<dbReference type="GO" id="GO:0016301">
    <property type="term" value="F:kinase activity"/>
    <property type="evidence" value="ECO:0007669"/>
    <property type="project" value="UniProtKB-KW"/>
</dbReference>
<dbReference type="EMBL" id="JACPSX010000206">
    <property type="protein sequence ID" value="MBI3015515.1"/>
    <property type="molecule type" value="Genomic_DNA"/>
</dbReference>
<name>A0A932GR85_UNCTE</name>
<protein>
    <submittedName>
        <fullName evidence="1">Sensor histidine kinase</fullName>
    </submittedName>
</protein>
<sequence>MPIRVGIPQVNKWDVEGGVRGILKATDRYANSQDPLVLDLARCSFLSAEATALLASIFLVRRKMEASTQIDSTTVQWPVWRHLQRMWFFSLSGIEEKGIAPGSSLPLFHTEALEKDRILRYIDEEILGRPAMPSMTPSLRKEIRRAFFEVIGNVFHHSGSLIGAVVCGQIYPNDNEIQITFLDRGVGVACKVRSWLDSIEDDKKAIDWALKRGTSTLATGTQSRGLGLYLLREFIKANEGQFRVYANGAFLEEASGRRTYRTLNPPLGGTLVDLRINIRPDVEYGFQQDFEN</sequence>
<proteinExistence type="predicted"/>
<comment type="caution">
    <text evidence="1">The sequence shown here is derived from an EMBL/GenBank/DDBJ whole genome shotgun (WGS) entry which is preliminary data.</text>
</comment>
<dbReference type="Gene3D" id="3.30.565.10">
    <property type="entry name" value="Histidine kinase-like ATPase, C-terminal domain"/>
    <property type="match status" value="1"/>
</dbReference>
<evidence type="ECO:0000313" key="2">
    <source>
        <dbReference type="Proteomes" id="UP000741360"/>
    </source>
</evidence>
<dbReference type="Proteomes" id="UP000741360">
    <property type="component" value="Unassembled WGS sequence"/>
</dbReference>
<organism evidence="1 2">
    <name type="scientific">Tectimicrobiota bacterium</name>
    <dbReference type="NCBI Taxonomy" id="2528274"/>
    <lineage>
        <taxon>Bacteria</taxon>
        <taxon>Pseudomonadati</taxon>
        <taxon>Nitrospinota/Tectimicrobiota group</taxon>
        <taxon>Candidatus Tectimicrobiota</taxon>
    </lineage>
</organism>